<evidence type="ECO:0000259" key="9">
    <source>
        <dbReference type="Pfam" id="PF01850"/>
    </source>
</evidence>
<organism evidence="10 11">
    <name type="scientific">Paractinoplanes rhizophilus</name>
    <dbReference type="NCBI Taxonomy" id="1416877"/>
    <lineage>
        <taxon>Bacteria</taxon>
        <taxon>Bacillati</taxon>
        <taxon>Actinomycetota</taxon>
        <taxon>Actinomycetes</taxon>
        <taxon>Micromonosporales</taxon>
        <taxon>Micromonosporaceae</taxon>
        <taxon>Paractinoplanes</taxon>
    </lineage>
</organism>
<comment type="cofactor">
    <cofactor evidence="1 8">
        <name>Mg(2+)</name>
        <dbReference type="ChEBI" id="CHEBI:18420"/>
    </cofactor>
</comment>
<dbReference type="InterPro" id="IPR022907">
    <property type="entry name" value="VapC_family"/>
</dbReference>
<keyword evidence="4 8" id="KW-0479">Metal-binding</keyword>
<evidence type="ECO:0000256" key="2">
    <source>
        <dbReference type="ARBA" id="ARBA00022649"/>
    </source>
</evidence>
<dbReference type="PANTHER" id="PTHR33653">
    <property type="entry name" value="RIBONUCLEASE VAPC2"/>
    <property type="match status" value="1"/>
</dbReference>
<feature type="domain" description="PIN" evidence="9">
    <location>
        <begin position="3"/>
        <end position="120"/>
    </location>
</feature>
<keyword evidence="11" id="KW-1185">Reference proteome</keyword>
<accession>A0ABW2HZ93</accession>
<dbReference type="InterPro" id="IPR029060">
    <property type="entry name" value="PIN-like_dom_sf"/>
</dbReference>
<keyword evidence="6 8" id="KW-0460">Magnesium</keyword>
<keyword evidence="5 8" id="KW-0378">Hydrolase</keyword>
<dbReference type="EMBL" id="JBHTBJ010000018">
    <property type="protein sequence ID" value="MFC7276959.1"/>
    <property type="molecule type" value="Genomic_DNA"/>
</dbReference>
<dbReference type="RefSeq" id="WP_378971931.1">
    <property type="nucleotide sequence ID" value="NZ_JBHTBJ010000018.1"/>
</dbReference>
<reference evidence="11" key="1">
    <citation type="journal article" date="2019" name="Int. J. Syst. Evol. Microbiol.">
        <title>The Global Catalogue of Microorganisms (GCM) 10K type strain sequencing project: providing services to taxonomists for standard genome sequencing and annotation.</title>
        <authorList>
            <consortium name="The Broad Institute Genomics Platform"/>
            <consortium name="The Broad Institute Genome Sequencing Center for Infectious Disease"/>
            <person name="Wu L."/>
            <person name="Ma J."/>
        </authorList>
    </citation>
    <scope>NUCLEOTIDE SEQUENCE [LARGE SCALE GENOMIC DNA]</scope>
    <source>
        <strain evidence="11">XZYJT-10</strain>
    </source>
</reference>
<comment type="caution">
    <text evidence="10">The sequence shown here is derived from an EMBL/GenBank/DDBJ whole genome shotgun (WGS) entry which is preliminary data.</text>
</comment>
<evidence type="ECO:0000256" key="5">
    <source>
        <dbReference type="ARBA" id="ARBA00022801"/>
    </source>
</evidence>
<sequence>MNYLIDASALTRVLRKQADPSWNAVEDRGLLSVCEPILAETLLIASSKEYEATEENLVLRFLPVAVPDGIWGLVAAIRRDLVPHGAHRGLSVADLVIAATAIRLKLTVLHEDADFETVARYVPEMRQHRLSAGPP</sequence>
<evidence type="ECO:0000256" key="7">
    <source>
        <dbReference type="ARBA" id="ARBA00038093"/>
    </source>
</evidence>
<keyword evidence="8" id="KW-0800">Toxin</keyword>
<dbReference type="InterPro" id="IPR050556">
    <property type="entry name" value="Type_II_TA_system_RNase"/>
</dbReference>
<dbReference type="Pfam" id="PF01850">
    <property type="entry name" value="PIN"/>
    <property type="match status" value="1"/>
</dbReference>
<dbReference type="SUPFAM" id="SSF88723">
    <property type="entry name" value="PIN domain-like"/>
    <property type="match status" value="1"/>
</dbReference>
<protein>
    <recommendedName>
        <fullName evidence="8">Ribonuclease VapC</fullName>
        <shortName evidence="8">RNase VapC</shortName>
        <ecNumber evidence="8">3.1.-.-</ecNumber>
    </recommendedName>
    <alternativeName>
        <fullName evidence="8">Toxin VapC</fullName>
    </alternativeName>
</protein>
<feature type="binding site" evidence="8">
    <location>
        <position position="6"/>
    </location>
    <ligand>
        <name>Mg(2+)</name>
        <dbReference type="ChEBI" id="CHEBI:18420"/>
    </ligand>
</feature>
<evidence type="ECO:0000256" key="6">
    <source>
        <dbReference type="ARBA" id="ARBA00022842"/>
    </source>
</evidence>
<dbReference type="PANTHER" id="PTHR33653:SF1">
    <property type="entry name" value="RIBONUCLEASE VAPC2"/>
    <property type="match status" value="1"/>
</dbReference>
<gene>
    <name evidence="8" type="primary">vapC</name>
    <name evidence="10" type="ORF">ACFQS1_23455</name>
</gene>
<keyword evidence="2 8" id="KW-1277">Toxin-antitoxin system</keyword>
<dbReference type="Proteomes" id="UP001596548">
    <property type="component" value="Unassembled WGS sequence"/>
</dbReference>
<dbReference type="Gene3D" id="3.40.50.1010">
    <property type="entry name" value="5'-nuclease"/>
    <property type="match status" value="1"/>
</dbReference>
<keyword evidence="3 8" id="KW-0540">Nuclease</keyword>
<dbReference type="HAMAP" id="MF_00265">
    <property type="entry name" value="VapC_Nob1"/>
    <property type="match status" value="1"/>
</dbReference>
<feature type="binding site" evidence="8">
    <location>
        <position position="94"/>
    </location>
    <ligand>
        <name>Mg(2+)</name>
        <dbReference type="ChEBI" id="CHEBI:18420"/>
    </ligand>
</feature>
<dbReference type="EC" id="3.1.-.-" evidence="8"/>
<evidence type="ECO:0000256" key="4">
    <source>
        <dbReference type="ARBA" id="ARBA00022723"/>
    </source>
</evidence>
<evidence type="ECO:0000256" key="1">
    <source>
        <dbReference type="ARBA" id="ARBA00001946"/>
    </source>
</evidence>
<name>A0ABW2HZ93_9ACTN</name>
<evidence type="ECO:0000313" key="10">
    <source>
        <dbReference type="EMBL" id="MFC7276959.1"/>
    </source>
</evidence>
<evidence type="ECO:0000313" key="11">
    <source>
        <dbReference type="Proteomes" id="UP001596548"/>
    </source>
</evidence>
<evidence type="ECO:0000256" key="8">
    <source>
        <dbReference type="HAMAP-Rule" id="MF_00265"/>
    </source>
</evidence>
<comment type="function">
    <text evidence="8">Toxic component of a toxin-antitoxin (TA) system. An RNase.</text>
</comment>
<evidence type="ECO:0000256" key="3">
    <source>
        <dbReference type="ARBA" id="ARBA00022722"/>
    </source>
</evidence>
<dbReference type="InterPro" id="IPR002716">
    <property type="entry name" value="PIN_dom"/>
</dbReference>
<comment type="similarity">
    <text evidence="7 8">Belongs to the PINc/VapC protein family.</text>
</comment>
<proteinExistence type="inferred from homology"/>